<reference evidence="2 3" key="1">
    <citation type="submission" date="2017-06" db="EMBL/GenBank/DDBJ databases">
        <title>Sequencing and comparative analysis of myxobacterial genomes.</title>
        <authorList>
            <person name="Rupp O."/>
            <person name="Goesmann A."/>
            <person name="Sogaard-Andersen L."/>
        </authorList>
    </citation>
    <scope>NUCLEOTIDE SEQUENCE [LARGE SCALE GENOMIC DNA]</scope>
    <source>
        <strain evidence="2 3">DSM 14697</strain>
    </source>
</reference>
<dbReference type="InterPro" id="IPR008490">
    <property type="entry name" value="Transposase_InsH_N"/>
</dbReference>
<dbReference type="Pfam" id="PF05598">
    <property type="entry name" value="DUF772"/>
    <property type="match status" value="1"/>
</dbReference>
<gene>
    <name evidence="2" type="ORF">MYMAC_006027</name>
</gene>
<evidence type="ECO:0000259" key="1">
    <source>
        <dbReference type="Pfam" id="PF05598"/>
    </source>
</evidence>
<accession>A0A250K3U8</accession>
<sequence>MPGMSKKFRPWNVQQDYLLPPSLLDWLSEHHLARFVLEVVEELDLGPIYESYEGELRGYPPYEPKMMVALLLYAYCTGVTSSRKIERKMQEDVAFRVLAANQSPDHSRISEFRRRHGAPFESLFVQMSLPRFRGSPALYVKGRLRRRAARGDAAS</sequence>
<keyword evidence="3" id="KW-1185">Reference proteome</keyword>
<evidence type="ECO:0000313" key="2">
    <source>
        <dbReference type="EMBL" id="ATB50372.1"/>
    </source>
</evidence>
<dbReference type="AlphaFoldDB" id="A0A250K3U8"/>
<feature type="domain" description="Transposase InsH N-terminal" evidence="1">
    <location>
        <begin position="23"/>
        <end position="115"/>
    </location>
</feature>
<dbReference type="PANTHER" id="PTHR33408:SF2">
    <property type="entry name" value="TRANSPOSASE DDE DOMAIN-CONTAINING PROTEIN"/>
    <property type="match status" value="1"/>
</dbReference>
<protein>
    <submittedName>
        <fullName evidence="2">Transposase</fullName>
    </submittedName>
</protein>
<organism evidence="2 3">
    <name type="scientific">Corallococcus macrosporus DSM 14697</name>
    <dbReference type="NCBI Taxonomy" id="1189310"/>
    <lineage>
        <taxon>Bacteria</taxon>
        <taxon>Pseudomonadati</taxon>
        <taxon>Myxococcota</taxon>
        <taxon>Myxococcia</taxon>
        <taxon>Myxococcales</taxon>
        <taxon>Cystobacterineae</taxon>
        <taxon>Myxococcaceae</taxon>
        <taxon>Corallococcus</taxon>
    </lineage>
</organism>
<name>A0A250K3U8_9BACT</name>
<proteinExistence type="predicted"/>
<dbReference type="KEGG" id="mmas:MYMAC_006027"/>
<dbReference type="PANTHER" id="PTHR33408">
    <property type="entry name" value="TRANSPOSASE"/>
    <property type="match status" value="1"/>
</dbReference>
<dbReference type="EMBL" id="CP022203">
    <property type="protein sequence ID" value="ATB50372.1"/>
    <property type="molecule type" value="Genomic_DNA"/>
</dbReference>
<evidence type="ECO:0000313" key="3">
    <source>
        <dbReference type="Proteomes" id="UP000217343"/>
    </source>
</evidence>
<dbReference type="Proteomes" id="UP000217343">
    <property type="component" value="Chromosome"/>
</dbReference>